<dbReference type="Pfam" id="PF00512">
    <property type="entry name" value="HisKA"/>
    <property type="match status" value="1"/>
</dbReference>
<dbReference type="Pfam" id="PF02518">
    <property type="entry name" value="HATPase_c"/>
    <property type="match status" value="1"/>
</dbReference>
<dbReference type="CDD" id="cd00082">
    <property type="entry name" value="HisKA"/>
    <property type="match status" value="1"/>
</dbReference>
<evidence type="ECO:0000256" key="7">
    <source>
        <dbReference type="ARBA" id="ARBA00023012"/>
    </source>
</evidence>
<dbReference type="InterPro" id="IPR050736">
    <property type="entry name" value="Sensor_HK_Regulatory"/>
</dbReference>
<evidence type="ECO:0000256" key="1">
    <source>
        <dbReference type="ARBA" id="ARBA00000085"/>
    </source>
</evidence>
<dbReference type="InterPro" id="IPR003594">
    <property type="entry name" value="HATPase_dom"/>
</dbReference>
<dbReference type="InterPro" id="IPR036097">
    <property type="entry name" value="HisK_dim/P_sf"/>
</dbReference>
<dbReference type="PANTHER" id="PTHR43711">
    <property type="entry name" value="TWO-COMPONENT HISTIDINE KINASE"/>
    <property type="match status" value="1"/>
</dbReference>
<keyword evidence="7" id="KW-0902">Two-component regulatory system</keyword>
<evidence type="ECO:0000256" key="5">
    <source>
        <dbReference type="ARBA" id="ARBA00022679"/>
    </source>
</evidence>
<dbReference type="SUPFAM" id="SSF55781">
    <property type="entry name" value="GAF domain-like"/>
    <property type="match status" value="1"/>
</dbReference>
<organism evidence="9 10">
    <name type="scientific">Planobispora longispora</name>
    <dbReference type="NCBI Taxonomy" id="28887"/>
    <lineage>
        <taxon>Bacteria</taxon>
        <taxon>Bacillati</taxon>
        <taxon>Actinomycetota</taxon>
        <taxon>Actinomycetes</taxon>
        <taxon>Streptosporangiales</taxon>
        <taxon>Streptosporangiaceae</taxon>
        <taxon>Planobispora</taxon>
    </lineage>
</organism>
<dbReference type="InterPro" id="IPR036890">
    <property type="entry name" value="HATPase_C_sf"/>
</dbReference>
<comment type="subcellular location">
    <subcellularLocation>
        <location evidence="2">Cell membrane</location>
    </subcellularLocation>
</comment>
<dbReference type="EMBL" id="BOOH01000035">
    <property type="protein sequence ID" value="GIH77798.1"/>
    <property type="molecule type" value="Genomic_DNA"/>
</dbReference>
<dbReference type="GO" id="GO:0005886">
    <property type="term" value="C:plasma membrane"/>
    <property type="evidence" value="ECO:0007669"/>
    <property type="project" value="UniProtKB-SubCell"/>
</dbReference>
<dbReference type="PROSITE" id="PS50109">
    <property type="entry name" value="HIS_KIN"/>
    <property type="match status" value="1"/>
</dbReference>
<dbReference type="PANTHER" id="PTHR43711:SF1">
    <property type="entry name" value="HISTIDINE KINASE 1"/>
    <property type="match status" value="1"/>
</dbReference>
<dbReference type="AlphaFoldDB" id="A0A8J3RMN0"/>
<evidence type="ECO:0000256" key="4">
    <source>
        <dbReference type="ARBA" id="ARBA00022553"/>
    </source>
</evidence>
<dbReference type="InterPro" id="IPR003018">
    <property type="entry name" value="GAF"/>
</dbReference>
<feature type="domain" description="Histidine kinase" evidence="8">
    <location>
        <begin position="223"/>
        <end position="440"/>
    </location>
</feature>
<proteinExistence type="predicted"/>
<dbReference type="GO" id="GO:0000155">
    <property type="term" value="F:phosphorelay sensor kinase activity"/>
    <property type="evidence" value="ECO:0007669"/>
    <property type="project" value="InterPro"/>
</dbReference>
<dbReference type="InterPro" id="IPR005467">
    <property type="entry name" value="His_kinase_dom"/>
</dbReference>
<gene>
    <name evidence="9" type="ORF">Plo01_42270</name>
</gene>
<dbReference type="SMART" id="SM00388">
    <property type="entry name" value="HisKA"/>
    <property type="match status" value="1"/>
</dbReference>
<evidence type="ECO:0000256" key="6">
    <source>
        <dbReference type="ARBA" id="ARBA00022777"/>
    </source>
</evidence>
<dbReference type="SUPFAM" id="SSF47384">
    <property type="entry name" value="Homodimeric domain of signal transducing histidine kinase"/>
    <property type="match status" value="1"/>
</dbReference>
<keyword evidence="6 9" id="KW-0418">Kinase</keyword>
<dbReference type="EC" id="2.7.13.3" evidence="3"/>
<dbReference type="RefSeq" id="WP_203892359.1">
    <property type="nucleotide sequence ID" value="NZ_BOOH01000035.1"/>
</dbReference>
<name>A0A8J3RMN0_9ACTN</name>
<dbReference type="InterPro" id="IPR004358">
    <property type="entry name" value="Sig_transdc_His_kin-like_C"/>
</dbReference>
<evidence type="ECO:0000313" key="10">
    <source>
        <dbReference type="Proteomes" id="UP000616724"/>
    </source>
</evidence>
<evidence type="ECO:0000259" key="8">
    <source>
        <dbReference type="PROSITE" id="PS50109"/>
    </source>
</evidence>
<dbReference type="InterPro" id="IPR003661">
    <property type="entry name" value="HisK_dim/P_dom"/>
</dbReference>
<comment type="caution">
    <text evidence="9">The sequence shown here is derived from an EMBL/GenBank/DDBJ whole genome shotgun (WGS) entry which is preliminary data.</text>
</comment>
<protein>
    <recommendedName>
        <fullName evidence="3">histidine kinase</fullName>
        <ecNumber evidence="3">2.7.13.3</ecNumber>
    </recommendedName>
</protein>
<evidence type="ECO:0000256" key="3">
    <source>
        <dbReference type="ARBA" id="ARBA00012438"/>
    </source>
</evidence>
<dbReference type="InterPro" id="IPR029016">
    <property type="entry name" value="GAF-like_dom_sf"/>
</dbReference>
<evidence type="ECO:0000313" key="9">
    <source>
        <dbReference type="EMBL" id="GIH77798.1"/>
    </source>
</evidence>
<comment type="catalytic activity">
    <reaction evidence="1">
        <text>ATP + protein L-histidine = ADP + protein N-phospho-L-histidine.</text>
        <dbReference type="EC" id="2.7.13.3"/>
    </reaction>
</comment>
<sequence>MSTVRRPPHRLAGEDQGLAATVSAATVSAATVSAGGADPFPIPADESERLRELVELEVVEAPLESILTAVAELATRICHTPIALVNLVGEDIQHLKGRVGLGAETMDRQVAFCPYTICGRELMEVPDALADPRFHEDPLVAGEPRVRFYAGAPLIGSGGHILGTVCVMDRRPRRLSPERRGALIALATCTVAVVECHHHDRRSKQIAAQREQVEDLKQLFLRSVNHELRTPLTSIRSYLQLIQDDETELDPGTEQRFLDVIERNSDRLLERLDELLLLASLSAQTAAFAPGAIDLSALTSTVVAEAETKAEPKRHTLILDAPRPVVAWADASRLRHALVHLLDNAIKFTPAGGRVDVVVSGDPVPAVEIRDTGIGIGTTETGRVFDDFYRTPEAEEHAIGGIGVGLSIVRRVIAMHGGDVRLTGEPDGGTCARVTLLSPPSGETPLPEGL</sequence>
<dbReference type="SMART" id="SM00387">
    <property type="entry name" value="HATPase_c"/>
    <property type="match status" value="1"/>
</dbReference>
<evidence type="ECO:0000256" key="2">
    <source>
        <dbReference type="ARBA" id="ARBA00004236"/>
    </source>
</evidence>
<reference evidence="9 10" key="1">
    <citation type="submission" date="2021-01" db="EMBL/GenBank/DDBJ databases">
        <title>Whole genome shotgun sequence of Planobispora longispora NBRC 13918.</title>
        <authorList>
            <person name="Komaki H."/>
            <person name="Tamura T."/>
        </authorList>
    </citation>
    <scope>NUCLEOTIDE SEQUENCE [LARGE SCALE GENOMIC DNA]</scope>
    <source>
        <strain evidence="9 10">NBRC 13918</strain>
    </source>
</reference>
<dbReference type="Pfam" id="PF01590">
    <property type="entry name" value="GAF"/>
    <property type="match status" value="1"/>
</dbReference>
<dbReference type="PRINTS" id="PR00344">
    <property type="entry name" value="BCTRLSENSOR"/>
</dbReference>
<keyword evidence="5" id="KW-0808">Transferase</keyword>
<keyword evidence="10" id="KW-1185">Reference proteome</keyword>
<dbReference type="Proteomes" id="UP000616724">
    <property type="component" value="Unassembled WGS sequence"/>
</dbReference>
<dbReference type="Gene3D" id="3.30.565.10">
    <property type="entry name" value="Histidine kinase-like ATPase, C-terminal domain"/>
    <property type="match status" value="1"/>
</dbReference>
<keyword evidence="4" id="KW-0597">Phosphoprotein</keyword>
<dbReference type="Gene3D" id="1.10.287.130">
    <property type="match status" value="1"/>
</dbReference>
<dbReference type="SUPFAM" id="SSF55874">
    <property type="entry name" value="ATPase domain of HSP90 chaperone/DNA topoisomerase II/histidine kinase"/>
    <property type="match status" value="1"/>
</dbReference>
<accession>A0A8J3RMN0</accession>
<dbReference type="Gene3D" id="3.30.450.40">
    <property type="match status" value="1"/>
</dbReference>